<keyword evidence="5" id="KW-0560">Oxidoreductase</keyword>
<dbReference type="InterPro" id="IPR009100">
    <property type="entry name" value="AcylCoA_DH/oxidase_NM_dom_sf"/>
</dbReference>
<evidence type="ECO:0000256" key="6">
    <source>
        <dbReference type="SAM" id="MobiDB-lite"/>
    </source>
</evidence>
<feature type="region of interest" description="Disordered" evidence="6">
    <location>
        <begin position="1"/>
        <end position="411"/>
    </location>
</feature>
<comment type="similarity">
    <text evidence="2">Belongs to the acyl-CoA dehydrogenase family.</text>
</comment>
<feature type="domain" description="Acyl-CoA dehydrogenase/oxidase C-terminal" evidence="7">
    <location>
        <begin position="616"/>
        <end position="757"/>
    </location>
</feature>
<evidence type="ECO:0000259" key="7">
    <source>
        <dbReference type="Pfam" id="PF00441"/>
    </source>
</evidence>
<dbReference type="Pfam" id="PF00441">
    <property type="entry name" value="Acyl-CoA_dh_1"/>
    <property type="match status" value="1"/>
</dbReference>
<keyword evidence="4" id="KW-0274">FAD</keyword>
<evidence type="ECO:0000259" key="8">
    <source>
        <dbReference type="Pfam" id="PF02771"/>
    </source>
</evidence>
<feature type="compositionally biased region" description="Basic residues" evidence="6">
    <location>
        <begin position="12"/>
        <end position="33"/>
    </location>
</feature>
<dbReference type="AlphaFoldDB" id="A0A939T1G3"/>
<gene>
    <name evidence="9" type="ORF">J4573_10415</name>
</gene>
<sequence>MHGGPPLEQHRITRRRRPARAGRRLPRRTRSRHDRAAGVPARPVRRGPRLGALPRGLRRPRRPAPPAVRRRQALRRGRCAEQPPRAHRHRPRHGRPDRPGVRHRGAEAPLPAPAVDRRGGLVPALQRARRRLRPRRARHPRGPRRRRLGRERPEGLDVHGARGPLGDPGHPHRPGRAQAQGHDLLRVRHDRARRRGQAAAADHRRGRVQRGLPDRRGDPRRPAPRRGRAGLAGLHHHADERARRDRRRRRPARVRHDRRGRRPVARPPRAAHRRAARPDDAAVGGGRGGPADRAAAPPAAHRWTARPRGLGRQARVRQAQPGDLRPGAGAAGPGRSALRRLDDAPPDRGGLHPPLARLPVPARQGQLHRGRHLGDPAQHHRRARARPAGRDPGRQGRRVEGPAQVSDLLYSETENDLRGGLRELLDDRCPWADVLAGTEKDEPYDAVLWRAVATDFGSAGLPVPEAQGGAGASWRETAVVMEEIGRAVAPVPFLTSSVIATAALMTAGDRELLSQVAGGTKIAVLAVPFATAPGIVLGTTVEVQGDALTGRVTGVADASAADVLLVPAHGGLYAVDADATIRTPVTSLDMTRRLGDIELSSVPARRVAEGAAAERAVREALLVGAAMLASEQLGLAERCLEITIEYLKTRYQFGRPVGSYQGLKHRLADLWTSVTQARAVARNAAACVADGDDDAPVAVAVAQAHCSFIAVKAAEECIQMHGGIGFTWEHPAHLYLKRAKADSIALGTPDRHRTTLAGLVNLPPA</sequence>
<proteinExistence type="inferred from homology"/>
<evidence type="ECO:0000256" key="2">
    <source>
        <dbReference type="ARBA" id="ARBA00009347"/>
    </source>
</evidence>
<feature type="compositionally biased region" description="Basic and acidic residues" evidence="6">
    <location>
        <begin position="339"/>
        <end position="350"/>
    </location>
</feature>
<keyword evidence="10" id="KW-1185">Reference proteome</keyword>
<dbReference type="InterPro" id="IPR037069">
    <property type="entry name" value="AcylCoA_DH/ox_N_sf"/>
</dbReference>
<dbReference type="GO" id="GO:0003995">
    <property type="term" value="F:acyl-CoA dehydrogenase activity"/>
    <property type="evidence" value="ECO:0007669"/>
    <property type="project" value="TreeGrafter"/>
</dbReference>
<dbReference type="SUPFAM" id="SSF56645">
    <property type="entry name" value="Acyl-CoA dehydrogenase NM domain-like"/>
    <property type="match status" value="1"/>
</dbReference>
<evidence type="ECO:0000256" key="4">
    <source>
        <dbReference type="ARBA" id="ARBA00022827"/>
    </source>
</evidence>
<dbReference type="Gene3D" id="1.20.140.10">
    <property type="entry name" value="Butyryl-CoA Dehydrogenase, subunit A, domain 3"/>
    <property type="match status" value="1"/>
</dbReference>
<evidence type="ECO:0000256" key="1">
    <source>
        <dbReference type="ARBA" id="ARBA00001974"/>
    </source>
</evidence>
<feature type="compositionally biased region" description="Basic residues" evidence="6">
    <location>
        <begin position="127"/>
        <end position="149"/>
    </location>
</feature>
<feature type="compositionally biased region" description="Basic residues" evidence="6">
    <location>
        <begin position="244"/>
        <end position="275"/>
    </location>
</feature>
<dbReference type="GO" id="GO:0050660">
    <property type="term" value="F:flavin adenine dinucleotide binding"/>
    <property type="evidence" value="ECO:0007669"/>
    <property type="project" value="InterPro"/>
</dbReference>
<evidence type="ECO:0000256" key="3">
    <source>
        <dbReference type="ARBA" id="ARBA00022630"/>
    </source>
</evidence>
<accession>A0A939T1G3</accession>
<evidence type="ECO:0000256" key="5">
    <source>
        <dbReference type="ARBA" id="ARBA00023002"/>
    </source>
</evidence>
<organism evidence="9 10">
    <name type="scientific">Actinomadura barringtoniae</name>
    <dbReference type="NCBI Taxonomy" id="1427535"/>
    <lineage>
        <taxon>Bacteria</taxon>
        <taxon>Bacillati</taxon>
        <taxon>Actinomycetota</taxon>
        <taxon>Actinomycetes</taxon>
        <taxon>Streptosporangiales</taxon>
        <taxon>Thermomonosporaceae</taxon>
        <taxon>Actinomadura</taxon>
    </lineage>
</organism>
<comment type="caution">
    <text evidence="9">The sequence shown here is derived from an EMBL/GenBank/DDBJ whole genome shotgun (WGS) entry which is preliminary data.</text>
</comment>
<dbReference type="InterPro" id="IPR013786">
    <property type="entry name" value="AcylCoA_DH/ox_N"/>
</dbReference>
<dbReference type="Pfam" id="PF02771">
    <property type="entry name" value="Acyl-CoA_dh_N"/>
    <property type="match status" value="1"/>
</dbReference>
<dbReference type="InterPro" id="IPR036250">
    <property type="entry name" value="AcylCo_DH-like_C"/>
</dbReference>
<feature type="compositionally biased region" description="Basic and acidic residues" evidence="6">
    <location>
        <begin position="94"/>
        <end position="106"/>
    </location>
</feature>
<evidence type="ECO:0000313" key="9">
    <source>
        <dbReference type="EMBL" id="MBO2447501.1"/>
    </source>
</evidence>
<evidence type="ECO:0000313" key="10">
    <source>
        <dbReference type="Proteomes" id="UP000669179"/>
    </source>
</evidence>
<feature type="compositionally biased region" description="Basic and acidic residues" evidence="6">
    <location>
        <begin position="388"/>
        <end position="400"/>
    </location>
</feature>
<feature type="domain" description="Acyl-CoA dehydrogenase/oxidase N-terminal" evidence="8">
    <location>
        <begin position="411"/>
        <end position="512"/>
    </location>
</feature>
<reference evidence="9" key="1">
    <citation type="submission" date="2021-03" db="EMBL/GenBank/DDBJ databases">
        <authorList>
            <person name="Kanchanasin P."/>
            <person name="Saeng-In P."/>
            <person name="Phongsopitanun W."/>
            <person name="Yuki M."/>
            <person name="Kudo T."/>
            <person name="Ohkuma M."/>
            <person name="Tanasupawat S."/>
        </authorList>
    </citation>
    <scope>NUCLEOTIDE SEQUENCE</scope>
    <source>
        <strain evidence="9">GKU 128</strain>
    </source>
</reference>
<dbReference type="InterPro" id="IPR009075">
    <property type="entry name" value="AcylCo_DH/oxidase_C"/>
</dbReference>
<dbReference type="Gene3D" id="1.10.540.10">
    <property type="entry name" value="Acyl-CoA dehydrogenase/oxidase, N-terminal domain"/>
    <property type="match status" value="1"/>
</dbReference>
<dbReference type="PANTHER" id="PTHR43884">
    <property type="entry name" value="ACYL-COA DEHYDROGENASE"/>
    <property type="match status" value="1"/>
</dbReference>
<dbReference type="SUPFAM" id="SSF47203">
    <property type="entry name" value="Acyl-CoA dehydrogenase C-terminal domain-like"/>
    <property type="match status" value="1"/>
</dbReference>
<feature type="compositionally biased region" description="Basic and acidic residues" evidence="6">
    <location>
        <begin position="212"/>
        <end position="221"/>
    </location>
</feature>
<feature type="compositionally biased region" description="Low complexity" evidence="6">
    <location>
        <begin position="291"/>
        <end position="308"/>
    </location>
</feature>
<comment type="cofactor">
    <cofactor evidence="1">
        <name>FAD</name>
        <dbReference type="ChEBI" id="CHEBI:57692"/>
    </cofactor>
</comment>
<feature type="compositionally biased region" description="Basic residues" evidence="6">
    <location>
        <begin position="56"/>
        <end position="77"/>
    </location>
</feature>
<name>A0A939T1G3_9ACTN</name>
<feature type="compositionally biased region" description="Low complexity" evidence="6">
    <location>
        <begin position="321"/>
        <end position="336"/>
    </location>
</feature>
<dbReference type="PANTHER" id="PTHR43884:SF20">
    <property type="entry name" value="ACYL-COA DEHYDROGENASE FADE28"/>
    <property type="match status" value="1"/>
</dbReference>
<dbReference type="EMBL" id="JAGEOJ010000004">
    <property type="protein sequence ID" value="MBO2447501.1"/>
    <property type="molecule type" value="Genomic_DNA"/>
</dbReference>
<dbReference type="Proteomes" id="UP000669179">
    <property type="component" value="Unassembled WGS sequence"/>
</dbReference>
<feature type="compositionally biased region" description="Basic and acidic residues" evidence="6">
    <location>
        <begin position="150"/>
        <end position="160"/>
    </location>
</feature>
<protein>
    <submittedName>
        <fullName evidence="9">Acyl-CoA/acyl-ACP dehydrogenase</fullName>
    </submittedName>
</protein>
<keyword evidence="3" id="KW-0285">Flavoprotein</keyword>